<evidence type="ECO:0000313" key="2">
    <source>
        <dbReference type="EMBL" id="KAJ1726338.1"/>
    </source>
</evidence>
<name>A0A9W8CWT1_9FUNG</name>
<dbReference type="AlphaFoldDB" id="A0A9W8CWT1"/>
<feature type="region of interest" description="Disordered" evidence="1">
    <location>
        <begin position="203"/>
        <end position="228"/>
    </location>
</feature>
<dbReference type="OrthoDB" id="5520939at2759"/>
<keyword evidence="3" id="KW-1185">Reference proteome</keyword>
<evidence type="ECO:0000313" key="3">
    <source>
        <dbReference type="Proteomes" id="UP001143981"/>
    </source>
</evidence>
<protein>
    <submittedName>
        <fullName evidence="2">Uncharacterized protein</fullName>
    </submittedName>
</protein>
<comment type="caution">
    <text evidence="2">The sequence shown here is derived from an EMBL/GenBank/DDBJ whole genome shotgun (WGS) entry which is preliminary data.</text>
</comment>
<proteinExistence type="predicted"/>
<reference evidence="2" key="1">
    <citation type="submission" date="2022-07" db="EMBL/GenBank/DDBJ databases">
        <title>Phylogenomic reconstructions and comparative analyses of Kickxellomycotina fungi.</title>
        <authorList>
            <person name="Reynolds N.K."/>
            <person name="Stajich J.E."/>
            <person name="Barry K."/>
            <person name="Grigoriev I.V."/>
            <person name="Crous P."/>
            <person name="Smith M.E."/>
        </authorList>
    </citation>
    <scope>NUCLEOTIDE SEQUENCE</scope>
    <source>
        <strain evidence="2">BCRC 34381</strain>
    </source>
</reference>
<feature type="non-terminal residue" evidence="2">
    <location>
        <position position="228"/>
    </location>
</feature>
<gene>
    <name evidence="2" type="ORF">LPJ61_005254</name>
</gene>
<dbReference type="Proteomes" id="UP001143981">
    <property type="component" value="Unassembled WGS sequence"/>
</dbReference>
<accession>A0A9W8CWT1</accession>
<sequence>MAFLDPAFDEDTCTAVEPPRRLDNDNCDGVVVFKLPAGVSSTALLQQVKVQFQGCTFNFLERRASGLVTIAFHEEAHAIQAAAEKVFVNGKHAEAHRPIQRTAQMTILSVRYSQRGSAVAIARYLEAALSQYGTIVDIVLRILTLKDPSRDVRVTIDRTGQEGDIPAILVHKGMRMTLTGERVAPFCVFCNTEGHTKPDCRKWQRVQERPKPQQQQARNPAKRTRGGN</sequence>
<dbReference type="EMBL" id="JANBOI010001618">
    <property type="protein sequence ID" value="KAJ1726338.1"/>
    <property type="molecule type" value="Genomic_DNA"/>
</dbReference>
<evidence type="ECO:0000256" key="1">
    <source>
        <dbReference type="SAM" id="MobiDB-lite"/>
    </source>
</evidence>
<organism evidence="2 3">
    <name type="scientific">Coemansia biformis</name>
    <dbReference type="NCBI Taxonomy" id="1286918"/>
    <lineage>
        <taxon>Eukaryota</taxon>
        <taxon>Fungi</taxon>
        <taxon>Fungi incertae sedis</taxon>
        <taxon>Zoopagomycota</taxon>
        <taxon>Kickxellomycotina</taxon>
        <taxon>Kickxellomycetes</taxon>
        <taxon>Kickxellales</taxon>
        <taxon>Kickxellaceae</taxon>
        <taxon>Coemansia</taxon>
    </lineage>
</organism>